<name>A0A1B1MWN0_9BACL</name>
<accession>A0A1B1MWN0</accession>
<protein>
    <submittedName>
        <fullName evidence="2">Deaminase</fullName>
    </submittedName>
</protein>
<gene>
    <name evidence="2" type="ORF">AWM70_02525</name>
</gene>
<dbReference type="RefSeq" id="WP_068694083.1">
    <property type="nucleotide sequence ID" value="NZ_CP014167.1"/>
</dbReference>
<dbReference type="PANTHER" id="PTHR38011">
    <property type="entry name" value="DIHYDROFOLATE REDUCTASE FAMILY PROTEIN (AFU_ORTHOLOGUE AFUA_8G06820)"/>
    <property type="match status" value="1"/>
</dbReference>
<sequence length="187" mass="20451">MDKQEVVLYVAISLDGYLAREDGSVDWLDQVEGDGGDNGYSDFYRTIGSLVMGRSTYEVVLKLSEEFPYAGKPVYVFTSGAEGITPNEHVVFTAESLEVVTERLKAVSEGDIWLVGGGKLVKGYLEAGLIDRVELAVIPEVLGAGIPLFPKGVPDTKFRLTGIRQLGQIVMLSYRTIRENGENTANR</sequence>
<dbReference type="InterPro" id="IPR024072">
    <property type="entry name" value="DHFR-like_dom_sf"/>
</dbReference>
<proteinExistence type="predicted"/>
<dbReference type="SUPFAM" id="SSF53597">
    <property type="entry name" value="Dihydrofolate reductase-like"/>
    <property type="match status" value="1"/>
</dbReference>
<dbReference type="GO" id="GO:0008703">
    <property type="term" value="F:5-amino-6-(5-phosphoribosylamino)uracil reductase activity"/>
    <property type="evidence" value="ECO:0007669"/>
    <property type="project" value="InterPro"/>
</dbReference>
<dbReference type="PANTHER" id="PTHR38011:SF11">
    <property type="entry name" value="2,5-DIAMINO-6-RIBOSYLAMINO-4(3H)-PYRIMIDINONE 5'-PHOSPHATE REDUCTASE"/>
    <property type="match status" value="1"/>
</dbReference>
<dbReference type="Proteomes" id="UP000092573">
    <property type="component" value="Chromosome"/>
</dbReference>
<organism evidence="2 3">
    <name type="scientific">Paenibacillus yonginensis</name>
    <dbReference type="NCBI Taxonomy" id="1462996"/>
    <lineage>
        <taxon>Bacteria</taxon>
        <taxon>Bacillati</taxon>
        <taxon>Bacillota</taxon>
        <taxon>Bacilli</taxon>
        <taxon>Bacillales</taxon>
        <taxon>Paenibacillaceae</taxon>
        <taxon>Paenibacillus</taxon>
    </lineage>
</organism>
<dbReference type="KEGG" id="pyg:AWM70_02525"/>
<keyword evidence="3" id="KW-1185">Reference proteome</keyword>
<dbReference type="STRING" id="1462996.AWM70_02525"/>
<dbReference type="InterPro" id="IPR050765">
    <property type="entry name" value="Riboflavin_Biosynth_HTPR"/>
</dbReference>
<dbReference type="EMBL" id="CP014167">
    <property type="protein sequence ID" value="ANS73592.1"/>
    <property type="molecule type" value="Genomic_DNA"/>
</dbReference>
<evidence type="ECO:0000313" key="3">
    <source>
        <dbReference type="Proteomes" id="UP000092573"/>
    </source>
</evidence>
<dbReference type="AlphaFoldDB" id="A0A1B1MWN0"/>
<reference evidence="2 3" key="1">
    <citation type="submission" date="2016-01" db="EMBL/GenBank/DDBJ databases">
        <title>Complete Genome Sequence of Paenibacillus yonginensis DCY84, a novel Plant Growth-Promoting Bacteria with Elicitation of Induced Systemic Resistance.</title>
        <authorList>
            <person name="Kim Y.J."/>
            <person name="Yang D.C."/>
            <person name="Sukweenadhi J."/>
        </authorList>
    </citation>
    <scope>NUCLEOTIDE SEQUENCE [LARGE SCALE GENOMIC DNA]</scope>
    <source>
        <strain evidence="2 3">DCY84</strain>
    </source>
</reference>
<dbReference type="InterPro" id="IPR002734">
    <property type="entry name" value="RibDG_C"/>
</dbReference>
<evidence type="ECO:0000313" key="2">
    <source>
        <dbReference type="EMBL" id="ANS73592.1"/>
    </source>
</evidence>
<dbReference type="Pfam" id="PF01872">
    <property type="entry name" value="RibD_C"/>
    <property type="match status" value="1"/>
</dbReference>
<dbReference type="Gene3D" id="3.40.430.10">
    <property type="entry name" value="Dihydrofolate Reductase, subunit A"/>
    <property type="match status" value="1"/>
</dbReference>
<evidence type="ECO:0000259" key="1">
    <source>
        <dbReference type="Pfam" id="PF01872"/>
    </source>
</evidence>
<feature type="domain" description="Bacterial bifunctional deaminase-reductase C-terminal" evidence="1">
    <location>
        <begin position="6"/>
        <end position="170"/>
    </location>
</feature>
<dbReference type="GO" id="GO:0009231">
    <property type="term" value="P:riboflavin biosynthetic process"/>
    <property type="evidence" value="ECO:0007669"/>
    <property type="project" value="InterPro"/>
</dbReference>
<dbReference type="OrthoDB" id="195113at2"/>